<name>A0A242Z0N7_9BACI</name>
<dbReference type="EMBL" id="NFDE01000059">
    <property type="protein sequence ID" value="OTX86023.1"/>
    <property type="molecule type" value="Genomic_DNA"/>
</dbReference>
<dbReference type="RefSeq" id="WP_088093229.1">
    <property type="nucleotide sequence ID" value="NZ_JARMNH010000064.1"/>
</dbReference>
<evidence type="ECO:0000313" key="1">
    <source>
        <dbReference type="EMBL" id="OTX86023.1"/>
    </source>
</evidence>
<sequence length="59" mass="7022">MNGSVRKDKKTDKYFYIVANRIGHSTGKRKIRKENLLPKRSRKYFNTFGTLLSMQLIWS</sequence>
<dbReference type="AlphaFoldDB" id="A0A242Z0N7"/>
<accession>A0A242Z0N7</accession>
<dbReference type="Proteomes" id="UP000194945">
    <property type="component" value="Unassembled WGS sequence"/>
</dbReference>
<proteinExistence type="predicted"/>
<gene>
    <name evidence="1" type="ORF">BK730_21825</name>
</gene>
<reference evidence="1 2" key="1">
    <citation type="submission" date="2016-10" db="EMBL/GenBank/DDBJ databases">
        <title>Comparative genomics of Bacillus thuringiensis reveals a path to pathogens against multiple invertebrate hosts.</title>
        <authorList>
            <person name="Zheng J."/>
            <person name="Gao Q."/>
            <person name="Liu H."/>
            <person name="Peng D."/>
            <person name="Ruan L."/>
            <person name="Sun M."/>
        </authorList>
    </citation>
    <scope>NUCLEOTIDE SEQUENCE [LARGE SCALE GENOMIC DNA]</scope>
    <source>
        <strain evidence="1">BGSC 4BK1</strain>
    </source>
</reference>
<comment type="caution">
    <text evidence="1">The sequence shown here is derived from an EMBL/GenBank/DDBJ whole genome shotgun (WGS) entry which is preliminary data.</text>
</comment>
<protein>
    <submittedName>
        <fullName evidence="1">Uncharacterized protein</fullName>
    </submittedName>
</protein>
<evidence type="ECO:0000313" key="2">
    <source>
        <dbReference type="Proteomes" id="UP000194945"/>
    </source>
</evidence>
<organism evidence="1 2">
    <name type="scientific">Bacillus wiedmannii</name>
    <dbReference type="NCBI Taxonomy" id="1890302"/>
    <lineage>
        <taxon>Bacteria</taxon>
        <taxon>Bacillati</taxon>
        <taxon>Bacillota</taxon>
        <taxon>Bacilli</taxon>
        <taxon>Bacillales</taxon>
        <taxon>Bacillaceae</taxon>
        <taxon>Bacillus</taxon>
        <taxon>Bacillus cereus group</taxon>
    </lineage>
</organism>